<feature type="transmembrane region" description="Helical" evidence="1">
    <location>
        <begin position="35"/>
        <end position="55"/>
    </location>
</feature>
<keyword evidence="1" id="KW-0812">Transmembrane</keyword>
<sequence length="60" mass="6710">MKTTAEDAIVHRLNLIIVLLLVVIAILVWPIVPRLLFFATVASFVCVAAALFWGITRAYR</sequence>
<evidence type="ECO:0000313" key="3">
    <source>
        <dbReference type="Proteomes" id="UP000006794"/>
    </source>
</evidence>
<name>F8DE03_HALXS</name>
<organism evidence="2 3">
    <name type="scientific">Halopiger xanaduensis (strain DSM 18323 / JCM 14033 / SH-6)</name>
    <dbReference type="NCBI Taxonomy" id="797210"/>
    <lineage>
        <taxon>Archaea</taxon>
        <taxon>Methanobacteriati</taxon>
        <taxon>Methanobacteriota</taxon>
        <taxon>Stenosarchaea group</taxon>
        <taxon>Halobacteria</taxon>
        <taxon>Halobacteriales</taxon>
        <taxon>Natrialbaceae</taxon>
        <taxon>Halopiger</taxon>
    </lineage>
</organism>
<dbReference type="EMBL" id="CP002840">
    <property type="protein sequence ID" value="AEH39038.1"/>
    <property type="molecule type" value="Genomic_DNA"/>
</dbReference>
<keyword evidence="2" id="KW-0614">Plasmid</keyword>
<evidence type="ECO:0000256" key="1">
    <source>
        <dbReference type="SAM" id="Phobius"/>
    </source>
</evidence>
<proteinExistence type="predicted"/>
<dbReference type="RefSeq" id="WP_013875766.1">
    <property type="nucleotide sequence ID" value="NC_015658.1"/>
</dbReference>
<feature type="transmembrane region" description="Helical" evidence="1">
    <location>
        <begin position="12"/>
        <end position="29"/>
    </location>
</feature>
<evidence type="ECO:0000313" key="2">
    <source>
        <dbReference type="EMBL" id="AEH39038.1"/>
    </source>
</evidence>
<keyword evidence="1" id="KW-1133">Transmembrane helix</keyword>
<dbReference type="Proteomes" id="UP000006794">
    <property type="component" value="Plasmid pHALXA01"/>
</dbReference>
<dbReference type="KEGG" id="hxa:Halxa_0437"/>
<geneLocation type="plasmid" evidence="2 3">
    <name>pHALXA01</name>
</geneLocation>
<dbReference type="AlphaFoldDB" id="F8DE03"/>
<protein>
    <submittedName>
        <fullName evidence="2">Uncharacterized protein</fullName>
    </submittedName>
</protein>
<keyword evidence="3" id="KW-1185">Reference proteome</keyword>
<dbReference type="HOGENOM" id="CLU_209476_0_0_2"/>
<dbReference type="GeneID" id="10795306"/>
<gene>
    <name evidence="2" type="ordered locus">Halxa_0437</name>
</gene>
<reference evidence="3" key="1">
    <citation type="journal article" date="2012" name="Stand. Genomic Sci.">
        <title>Complete genome sequence of Halopiger xanaduensis type strain (SH-6(T)).</title>
        <authorList>
            <person name="Anderson I."/>
            <person name="Tindall B.J."/>
            <person name="Rohde M."/>
            <person name="Lucas S."/>
            <person name="Han J."/>
            <person name="Lapidus A."/>
            <person name="Cheng J.F."/>
            <person name="Goodwin L."/>
            <person name="Pitluck S."/>
            <person name="Peters L."/>
            <person name="Pati A."/>
            <person name="Mikhailova N."/>
            <person name="Pagani I."/>
            <person name="Teshima H."/>
            <person name="Han C."/>
            <person name="Tapia R."/>
            <person name="Land M."/>
            <person name="Woyke T."/>
            <person name="Klenk H.P."/>
            <person name="Kyrpides N."/>
            <person name="Ivanova N."/>
        </authorList>
    </citation>
    <scope>NUCLEOTIDE SEQUENCE [LARGE SCALE GENOMIC DNA]</scope>
    <source>
        <strain evidence="3">DSM 18323 / JCM 14033 / SH-6</strain>
        <plasmid evidence="3">Plasmid pHALXA01</plasmid>
    </source>
</reference>
<keyword evidence="1" id="KW-0472">Membrane</keyword>
<accession>F8DE03</accession>